<gene>
    <name evidence="1" type="ORF">J4203_01050</name>
</gene>
<evidence type="ECO:0000313" key="1">
    <source>
        <dbReference type="EMBL" id="MBS3062434.1"/>
    </source>
</evidence>
<dbReference type="AlphaFoldDB" id="A0A8T4L798"/>
<reference evidence="1" key="2">
    <citation type="submission" date="2021-05" db="EMBL/GenBank/DDBJ databases">
        <title>Protein family content uncovers lineage relationships and bacterial pathway maintenance mechanisms in DPANN archaea.</title>
        <authorList>
            <person name="Castelle C.J."/>
            <person name="Meheust R."/>
            <person name="Jaffe A.L."/>
            <person name="Seitz K."/>
            <person name="Gong X."/>
            <person name="Baker B.J."/>
            <person name="Banfield J.F."/>
        </authorList>
    </citation>
    <scope>NUCLEOTIDE SEQUENCE</scope>
    <source>
        <strain evidence="1">RIFCSPLOWO2_01_FULL_58_19</strain>
    </source>
</reference>
<dbReference type="Proteomes" id="UP000678237">
    <property type="component" value="Unassembled WGS sequence"/>
</dbReference>
<organism evidence="1 2">
    <name type="scientific">Candidatus Iainarchaeum sp</name>
    <dbReference type="NCBI Taxonomy" id="3101447"/>
    <lineage>
        <taxon>Archaea</taxon>
        <taxon>Candidatus Iainarchaeota</taxon>
        <taxon>Candidatus Iainarchaeia</taxon>
        <taxon>Candidatus Iainarchaeales</taxon>
        <taxon>Candidatus Iainarchaeaceae</taxon>
        <taxon>Candidatus Iainarchaeum</taxon>
    </lineage>
</organism>
<name>A0A8T4L798_9ARCH</name>
<evidence type="ECO:0000313" key="2">
    <source>
        <dbReference type="Proteomes" id="UP000678237"/>
    </source>
</evidence>
<comment type="caution">
    <text evidence="1">The sequence shown here is derived from an EMBL/GenBank/DDBJ whole genome shotgun (WGS) entry which is preliminary data.</text>
</comment>
<reference evidence="1" key="1">
    <citation type="submission" date="2021-03" db="EMBL/GenBank/DDBJ databases">
        <authorList>
            <person name="Jaffe A."/>
        </authorList>
    </citation>
    <scope>NUCLEOTIDE SEQUENCE</scope>
    <source>
        <strain evidence="1">RIFCSPLOWO2_01_FULL_58_19</strain>
    </source>
</reference>
<dbReference type="Gene3D" id="2.60.120.380">
    <property type="match status" value="1"/>
</dbReference>
<proteinExistence type="predicted"/>
<protein>
    <submittedName>
        <fullName evidence="1">Uncharacterized protein</fullName>
    </submittedName>
</protein>
<dbReference type="EMBL" id="JAGVWE010000002">
    <property type="protein sequence ID" value="MBS3062434.1"/>
    <property type="molecule type" value="Genomic_DNA"/>
</dbReference>
<sequence>MRRSNLFALGLSFLFLAVAVSAQLYGTARPAGCGNGICDSLESTLSCPVDCTRSTAFCGDYVCSNEENKTNCPEDCGAFEVCGDTACIGKEDSFSCPLDCGLPPDCGNNSCEEREHSYNCPTDCGYAESCGNAVCEAKENHYNCLADCKRTQYRCGDGLCDGREDSFNCAMDCGAPSTCGDDVCNAPLETSYNCPLDCGELASCGNKACDELENAYNCTRDCKVITPGDSFESATLVKAGIFERKYTKNNLKDFFKLVLDGGEKLVVSSTCRPLYWGPKHRASPAVFVYNEARDLLAKQSVSLKEKDDAKEILLSWATNSSKVHQTLYVEVGPESAWLREFTCTTKFEVQPLFDLDGRGDAPESFEDAFGVEPGLYEVNWLVGGEGGADEKDVFKAELKRGEKLEVKVIPSPGADFSVQFFDASLNPLNVRPFVSREEVTASYAAEKGQTLYFSVSRIASGRYALSVGVSKVDLCYYVKCGEGEQCLNGDCIRAAAPDEGQPVPSVGQPEFPSEPLQPRKSFLDSIVSFILGLFGAK</sequence>
<accession>A0A8T4L798</accession>